<keyword evidence="3" id="KW-1185">Reference proteome</keyword>
<protein>
    <submittedName>
        <fullName evidence="2">Thioredoxin</fullName>
    </submittedName>
</protein>
<sequence>MTSLTADSQDEMDARLAEYPAAVVWFSTPDCHVCHALRPKVEALLAEEFPRAALIAVDAAAHPEVAGQWVVTAAPTAVICLEGREGQRLSRSFGVDAVRQALARPYGLLFDD</sequence>
<accession>A0A1I1T3I4</accession>
<dbReference type="OrthoDB" id="5295821at2"/>
<dbReference type="InterPro" id="IPR013766">
    <property type="entry name" value="Thioredoxin_domain"/>
</dbReference>
<dbReference type="InterPro" id="IPR036249">
    <property type="entry name" value="Thioredoxin-like_sf"/>
</dbReference>
<dbReference type="Proteomes" id="UP000198611">
    <property type="component" value="Unassembled WGS sequence"/>
</dbReference>
<evidence type="ECO:0000259" key="1">
    <source>
        <dbReference type="Pfam" id="PF00085"/>
    </source>
</evidence>
<dbReference type="STRING" id="1123397.SAMN05660831_01780"/>
<dbReference type="RefSeq" id="WP_093428423.1">
    <property type="nucleotide sequence ID" value="NZ_FOMJ01000006.1"/>
</dbReference>
<evidence type="ECO:0000313" key="2">
    <source>
        <dbReference type="EMBL" id="SFD53204.1"/>
    </source>
</evidence>
<feature type="domain" description="Thioredoxin" evidence="1">
    <location>
        <begin position="9"/>
        <end position="90"/>
    </location>
</feature>
<proteinExistence type="predicted"/>
<reference evidence="2 3" key="1">
    <citation type="submission" date="2016-10" db="EMBL/GenBank/DDBJ databases">
        <authorList>
            <person name="de Groot N.N."/>
        </authorList>
    </citation>
    <scope>NUCLEOTIDE SEQUENCE [LARGE SCALE GENOMIC DNA]</scope>
    <source>
        <strain evidence="2 3">HL3</strain>
    </source>
</reference>
<dbReference type="Gene3D" id="3.40.30.10">
    <property type="entry name" value="Glutaredoxin"/>
    <property type="match status" value="1"/>
</dbReference>
<gene>
    <name evidence="2" type="ORF">SAMN05660831_01780</name>
</gene>
<name>A0A1I1T3I4_9GAMM</name>
<dbReference type="EMBL" id="FOMJ01000006">
    <property type="protein sequence ID" value="SFD53204.1"/>
    <property type="molecule type" value="Genomic_DNA"/>
</dbReference>
<organism evidence="2 3">
    <name type="scientific">Thiohalospira halophila DSM 15071</name>
    <dbReference type="NCBI Taxonomy" id="1123397"/>
    <lineage>
        <taxon>Bacteria</taxon>
        <taxon>Pseudomonadati</taxon>
        <taxon>Pseudomonadota</taxon>
        <taxon>Gammaproteobacteria</taxon>
        <taxon>Thiohalospirales</taxon>
        <taxon>Thiohalospiraceae</taxon>
        <taxon>Thiohalospira</taxon>
    </lineage>
</organism>
<dbReference type="SUPFAM" id="SSF52833">
    <property type="entry name" value="Thioredoxin-like"/>
    <property type="match status" value="1"/>
</dbReference>
<dbReference type="AlphaFoldDB" id="A0A1I1T3I4"/>
<evidence type="ECO:0000313" key="3">
    <source>
        <dbReference type="Proteomes" id="UP000198611"/>
    </source>
</evidence>
<dbReference type="CDD" id="cd02947">
    <property type="entry name" value="TRX_family"/>
    <property type="match status" value="1"/>
</dbReference>
<dbReference type="Pfam" id="PF00085">
    <property type="entry name" value="Thioredoxin"/>
    <property type="match status" value="1"/>
</dbReference>